<proteinExistence type="predicted"/>
<evidence type="ECO:0000313" key="2">
    <source>
        <dbReference type="EMBL" id="MEE1676024.1"/>
    </source>
</evidence>
<keyword evidence="3" id="KW-1185">Reference proteome</keyword>
<feature type="domain" description="Glycosyl transferase family 25" evidence="1">
    <location>
        <begin position="2"/>
        <end position="181"/>
    </location>
</feature>
<dbReference type="RefSeq" id="WP_329776766.1">
    <property type="nucleotide sequence ID" value="NZ_JAYDYW010000017.1"/>
</dbReference>
<protein>
    <submittedName>
        <fullName evidence="2">Glycosyltransferase family 25 protein</fullName>
    </submittedName>
</protein>
<sequence>MKILVISLERSSGRREKMTQELAKVGLEFEFFDAVDGALGQHSLFDKYDESRAKWQGGSGLNAGELGCFASHFLVWQKCVELGEPVCVFEDDVLIPDNFADVFAKLDDVVERYEYLKLGRGRIRSLPFVGEYLEEEPLGPLTVVKYMRQTDCAHAYALTPAAAKRFIDNAGCWICPVDDYMDKEHLSKVLQFGVEPLYVLQRGEDSDIKQTIDANTQRGKISTIKRIRREYYRYRDKYACNWINYGYWLKRKTGLAK</sequence>
<dbReference type="EMBL" id="JAYDYW010000017">
    <property type="protein sequence ID" value="MEE1676024.1"/>
    <property type="molecule type" value="Genomic_DNA"/>
</dbReference>
<accession>A0ABU7GAB6</accession>
<name>A0ABU7GAB6_9ALTE</name>
<gene>
    <name evidence="2" type="ORF">SNR37_001351</name>
</gene>
<organism evidence="2 3">
    <name type="scientific">Agarivorans aestuarii</name>
    <dbReference type="NCBI Taxonomy" id="1563703"/>
    <lineage>
        <taxon>Bacteria</taxon>
        <taxon>Pseudomonadati</taxon>
        <taxon>Pseudomonadota</taxon>
        <taxon>Gammaproteobacteria</taxon>
        <taxon>Alteromonadales</taxon>
        <taxon>Alteromonadaceae</taxon>
        <taxon>Agarivorans</taxon>
    </lineage>
</organism>
<evidence type="ECO:0000259" key="1">
    <source>
        <dbReference type="Pfam" id="PF01755"/>
    </source>
</evidence>
<dbReference type="InterPro" id="IPR002654">
    <property type="entry name" value="Glyco_trans_25"/>
</dbReference>
<reference evidence="3" key="1">
    <citation type="submission" date="2023-07" db="EMBL/GenBank/DDBJ databases">
        <title>Draft genome sequence of Agarivorans aestuarii strain ZMCS4, a CAZymes producing bacteria isolated from the marine brown algae Clodostephus spongiosus.</title>
        <authorList>
            <person name="Lorente B."/>
            <person name="Cabral C."/>
            <person name="Frias J."/>
            <person name="Faria J."/>
            <person name="Toubarro D."/>
        </authorList>
    </citation>
    <scope>NUCLEOTIDE SEQUENCE [LARGE SCALE GENOMIC DNA]</scope>
    <source>
        <strain evidence="3">ZMCS4</strain>
    </source>
</reference>
<comment type="caution">
    <text evidence="2">The sequence shown here is derived from an EMBL/GenBank/DDBJ whole genome shotgun (WGS) entry which is preliminary data.</text>
</comment>
<dbReference type="CDD" id="cd06532">
    <property type="entry name" value="Glyco_transf_25"/>
    <property type="match status" value="1"/>
</dbReference>
<dbReference type="Proteomes" id="UP001310248">
    <property type="component" value="Unassembled WGS sequence"/>
</dbReference>
<evidence type="ECO:0000313" key="3">
    <source>
        <dbReference type="Proteomes" id="UP001310248"/>
    </source>
</evidence>
<dbReference type="Pfam" id="PF01755">
    <property type="entry name" value="Glyco_transf_25"/>
    <property type="match status" value="1"/>
</dbReference>